<dbReference type="Proteomes" id="UP000627838">
    <property type="component" value="Unassembled WGS sequence"/>
</dbReference>
<keyword evidence="2" id="KW-1185">Reference proteome</keyword>
<organism evidence="1 2">
    <name type="scientific">Actinomadura algeriensis</name>
    <dbReference type="NCBI Taxonomy" id="1679523"/>
    <lineage>
        <taxon>Bacteria</taxon>
        <taxon>Bacillati</taxon>
        <taxon>Actinomycetota</taxon>
        <taxon>Actinomycetes</taxon>
        <taxon>Streptosporangiales</taxon>
        <taxon>Thermomonosporaceae</taxon>
        <taxon>Actinomadura</taxon>
    </lineage>
</organism>
<name>A0ABR9JPY5_9ACTN</name>
<accession>A0ABR9JPY5</accession>
<evidence type="ECO:0000313" key="2">
    <source>
        <dbReference type="Proteomes" id="UP000627838"/>
    </source>
</evidence>
<protein>
    <submittedName>
        <fullName evidence="1">Uncharacterized protein</fullName>
    </submittedName>
</protein>
<reference evidence="1 2" key="1">
    <citation type="submission" date="2020-10" db="EMBL/GenBank/DDBJ databases">
        <title>Sequencing the genomes of 1000 actinobacteria strains.</title>
        <authorList>
            <person name="Klenk H.-P."/>
        </authorList>
    </citation>
    <scope>NUCLEOTIDE SEQUENCE [LARGE SCALE GENOMIC DNA]</scope>
    <source>
        <strain evidence="1 2">DSM 46744</strain>
    </source>
</reference>
<gene>
    <name evidence="1" type="ORF">H4W34_002450</name>
</gene>
<comment type="caution">
    <text evidence="1">The sequence shown here is derived from an EMBL/GenBank/DDBJ whole genome shotgun (WGS) entry which is preliminary data.</text>
</comment>
<proteinExistence type="predicted"/>
<sequence length="39" mass="4580">MEKRTSFQAYLDNIEDERGTAELVAYFNDQVAPAQDRMR</sequence>
<evidence type="ECO:0000313" key="1">
    <source>
        <dbReference type="EMBL" id="MBE1532617.1"/>
    </source>
</evidence>
<dbReference type="EMBL" id="JADBDZ010000001">
    <property type="protein sequence ID" value="MBE1532617.1"/>
    <property type="molecule type" value="Genomic_DNA"/>
</dbReference>